<dbReference type="PIRSF" id="PIRSF005962">
    <property type="entry name" value="Pept_M20D_amidohydro"/>
    <property type="match status" value="1"/>
</dbReference>
<dbReference type="InterPro" id="IPR002933">
    <property type="entry name" value="Peptidase_M20"/>
</dbReference>
<accession>A0ABP5YGW3</accession>
<dbReference type="NCBIfam" id="TIGR01891">
    <property type="entry name" value="amidohydrolases"/>
    <property type="match status" value="1"/>
</dbReference>
<evidence type="ECO:0000313" key="2">
    <source>
        <dbReference type="EMBL" id="GAA2477522.1"/>
    </source>
</evidence>
<feature type="domain" description="Peptidase M20 dimerisation" evidence="1">
    <location>
        <begin position="196"/>
        <end position="291"/>
    </location>
</feature>
<name>A0ABP5YGW3_9MICO</name>
<dbReference type="PANTHER" id="PTHR11014:SF63">
    <property type="entry name" value="METALLOPEPTIDASE, PUTATIVE (AFU_ORTHOLOGUE AFUA_6G09600)-RELATED"/>
    <property type="match status" value="1"/>
</dbReference>
<reference evidence="3" key="1">
    <citation type="journal article" date="2019" name="Int. J. Syst. Evol. Microbiol.">
        <title>The Global Catalogue of Microorganisms (GCM) 10K type strain sequencing project: providing services to taxonomists for standard genome sequencing and annotation.</title>
        <authorList>
            <consortium name="The Broad Institute Genomics Platform"/>
            <consortium name="The Broad Institute Genome Sequencing Center for Infectious Disease"/>
            <person name="Wu L."/>
            <person name="Ma J."/>
        </authorList>
    </citation>
    <scope>NUCLEOTIDE SEQUENCE [LARGE SCALE GENOMIC DNA]</scope>
    <source>
        <strain evidence="3">JCM 16259</strain>
    </source>
</reference>
<dbReference type="SUPFAM" id="SSF55031">
    <property type="entry name" value="Bacterial exopeptidase dimerisation domain"/>
    <property type="match status" value="1"/>
</dbReference>
<dbReference type="PANTHER" id="PTHR11014">
    <property type="entry name" value="PEPTIDASE M20 FAMILY MEMBER"/>
    <property type="match status" value="1"/>
</dbReference>
<dbReference type="SUPFAM" id="SSF53187">
    <property type="entry name" value="Zn-dependent exopeptidases"/>
    <property type="match status" value="1"/>
</dbReference>
<evidence type="ECO:0000259" key="1">
    <source>
        <dbReference type="Pfam" id="PF07687"/>
    </source>
</evidence>
<dbReference type="EMBL" id="BAAARE010000005">
    <property type="protein sequence ID" value="GAA2477522.1"/>
    <property type="molecule type" value="Genomic_DNA"/>
</dbReference>
<keyword evidence="3" id="KW-1185">Reference proteome</keyword>
<dbReference type="InterPro" id="IPR036264">
    <property type="entry name" value="Bact_exopeptidase_dim_dom"/>
</dbReference>
<evidence type="ECO:0000313" key="3">
    <source>
        <dbReference type="Proteomes" id="UP001500730"/>
    </source>
</evidence>
<dbReference type="Pfam" id="PF01546">
    <property type="entry name" value="Peptidase_M20"/>
    <property type="match status" value="1"/>
</dbReference>
<dbReference type="RefSeq" id="WP_344254069.1">
    <property type="nucleotide sequence ID" value="NZ_BAAARE010000005.1"/>
</dbReference>
<organism evidence="2 3">
    <name type="scientific">Terrabacter carboxydivorans</name>
    <dbReference type="NCBI Taxonomy" id="619730"/>
    <lineage>
        <taxon>Bacteria</taxon>
        <taxon>Bacillati</taxon>
        <taxon>Actinomycetota</taxon>
        <taxon>Actinomycetes</taxon>
        <taxon>Micrococcales</taxon>
        <taxon>Intrasporangiaceae</taxon>
        <taxon>Terrabacter</taxon>
    </lineage>
</organism>
<protein>
    <submittedName>
        <fullName evidence="2">Amidohydrolase</fullName>
    </submittedName>
</protein>
<proteinExistence type="predicted"/>
<dbReference type="InterPro" id="IPR011650">
    <property type="entry name" value="Peptidase_M20_dimer"/>
</dbReference>
<dbReference type="Proteomes" id="UP001500730">
    <property type="component" value="Unassembled WGS sequence"/>
</dbReference>
<gene>
    <name evidence="2" type="ORF">GCM10009858_13650</name>
</gene>
<sequence>MTLTASASALDSLLPRIRSVYRDLHEHPELSFAEHRTAGVAAAWMRELGMTVVEGVGVTGVTGLLRRGDGPVVLLRADMDGLPVAEATGLAYASSARGVDPEGRDVPVMHACGHDVHVTCLLGALSVLAADSSWAGTVVAVLQPAEELGKGARAMVEDGLYDRVPRPDVVLGQHVAPIPAGVIGLRPGPAFAATDSLKVTLYGSGGHGSRPEATVDPVVMAASTVMRLQTIVSREVAGTDTAVLTVGSLQAGTKSNIIPDEAVLLLNLRTYDPRVRDRVLGAVTRIVEGEAAAAGAPRPPVIETFEQAPAVVNDVAGAERTKPALEAVVGAGRVLDPGPVTGSEDVGVLATSAGAPCVFWLLGGADPALFAAADDLEGILAVMATVPSNHSPLYAPVIDPTLEIGVRALVGAAGTWLGKA</sequence>
<dbReference type="Gene3D" id="3.40.630.10">
    <property type="entry name" value="Zn peptidases"/>
    <property type="match status" value="1"/>
</dbReference>
<dbReference type="InterPro" id="IPR017439">
    <property type="entry name" value="Amidohydrolase"/>
</dbReference>
<dbReference type="Gene3D" id="3.30.70.360">
    <property type="match status" value="1"/>
</dbReference>
<comment type="caution">
    <text evidence="2">The sequence shown here is derived from an EMBL/GenBank/DDBJ whole genome shotgun (WGS) entry which is preliminary data.</text>
</comment>
<dbReference type="Pfam" id="PF07687">
    <property type="entry name" value="M20_dimer"/>
    <property type="match status" value="1"/>
</dbReference>